<feature type="compositionally biased region" description="Acidic residues" evidence="2">
    <location>
        <begin position="260"/>
        <end position="273"/>
    </location>
</feature>
<dbReference type="PANTHER" id="PTHR14490:SF5">
    <property type="entry name" value="PROTEIN KRI1 HOMOLOG"/>
    <property type="match status" value="1"/>
</dbReference>
<dbReference type="STRING" id="3068.D8TJ79"/>
<dbReference type="KEGG" id="vcn:VOLCADRAFT_102989"/>
<evidence type="ECO:0000256" key="1">
    <source>
        <dbReference type="ARBA" id="ARBA00007473"/>
    </source>
</evidence>
<feature type="region of interest" description="Disordered" evidence="2">
    <location>
        <begin position="334"/>
        <end position="358"/>
    </location>
</feature>
<evidence type="ECO:0000313" key="4">
    <source>
        <dbReference type="EMBL" id="EFJ52328.1"/>
    </source>
</evidence>
<feature type="compositionally biased region" description="Basic and acidic residues" evidence="2">
    <location>
        <begin position="390"/>
        <end position="414"/>
    </location>
</feature>
<dbReference type="AlphaFoldDB" id="D8TJ79"/>
<dbReference type="EMBL" id="GL378324">
    <property type="protein sequence ID" value="EFJ52328.1"/>
    <property type="molecule type" value="Genomic_DNA"/>
</dbReference>
<feature type="compositionally biased region" description="Basic and acidic residues" evidence="2">
    <location>
        <begin position="784"/>
        <end position="794"/>
    </location>
</feature>
<evidence type="ECO:0000256" key="2">
    <source>
        <dbReference type="SAM" id="MobiDB-lite"/>
    </source>
</evidence>
<dbReference type="RefSeq" id="XP_002946401.1">
    <property type="nucleotide sequence ID" value="XM_002946355.1"/>
</dbReference>
<sequence>MTEQNKKKKSLLDEDDGEGTAPKTFGIRVNKEYAARFQHNKQREELHRLQSKYPEEAERLALKIAREAAKAAGEVLPDDGEDSSQDEDDVGLGWTGAYTVMEAGLGDEGDIPEEVEAKIFDTLLRIRKQDPSIYQKDVQFFEEVQEEAQEDDALAGKPAAAKKAKPMYLKDMIAKQALEYGPGGNSSDDEDGGEGRQDGKKRHPKAYNPEQEALRKAFLEAAVRKMGELTDVSAEAEGGEGADEMGGVLRLRPKSRGGSADDDDVDGGQDADEAAALKAQKSLKKRTEGAGQFQQLIEAYFGSEAELHPDDKFLKEYIMNKGWVDRDDDYVPSYRDIVGGDGDDEGVAGDEDVDDEADERYLREVDAFEAKYEEPGADRIITHPRNIEGTVRKPDDKRKRQRDAKKQRLEEAAEAAREEVKRLKNLKKQELESKLDKLRSVAGAAAPAAASLDSMLEGDFDPEEWDKNMAAAFDDDYYAVEEDLHDLKDDLDLLGEDMDDSDDNNDDNDGDGTVRFRALQRKIKQVDKLSEEPEGNDHGAAPDPEVVAKQRAELQRLLEDYYKLDYEDVVGGIKTRFRYKEVPASTFGLSVDEILRLDDKTLNQVVGIKRMAPYRDDPKLRPNYKALEMIKGELANSKNRRRQYKKRDLRKGLGDGRQAGQWWHGKGDSGGGDAAGAGPGSSNSKGAADGMPRVGTKPHGKLAVDGSNQQERLAGNGEEAGPGPNSEAAGGADGLRKKCMQTGDPLGRGHTGLDRSAKRVKHKEDTQQLDSKKARLASYAVPTLKKEQRAVELGKRKRENSENTQSGRTDTPSDGLSRAQRKNLKRSQKRAGKRAADAGAGEQ</sequence>
<feature type="region of interest" description="Disordered" evidence="2">
    <location>
        <begin position="491"/>
        <end position="547"/>
    </location>
</feature>
<organism evidence="5">
    <name type="scientific">Volvox carteri f. nagariensis</name>
    <dbReference type="NCBI Taxonomy" id="3068"/>
    <lineage>
        <taxon>Eukaryota</taxon>
        <taxon>Viridiplantae</taxon>
        <taxon>Chlorophyta</taxon>
        <taxon>core chlorophytes</taxon>
        <taxon>Chlorophyceae</taxon>
        <taxon>CS clade</taxon>
        <taxon>Chlamydomonadales</taxon>
        <taxon>Volvocaceae</taxon>
        <taxon>Volvox</taxon>
    </lineage>
</organism>
<feature type="compositionally biased region" description="Basic residues" evidence="2">
    <location>
        <begin position="819"/>
        <end position="833"/>
    </location>
</feature>
<dbReference type="Proteomes" id="UP000001058">
    <property type="component" value="Unassembled WGS sequence"/>
</dbReference>
<dbReference type="GO" id="GO:0000447">
    <property type="term" value="P:endonucleolytic cleavage in ITS1 to separate SSU-rRNA from 5.8S rRNA and LSU-rRNA from tricistronic rRNA transcript (SSU-rRNA, 5.8S rRNA, LSU-rRNA)"/>
    <property type="evidence" value="ECO:0007669"/>
    <property type="project" value="TreeGrafter"/>
</dbReference>
<dbReference type="InterPro" id="IPR018034">
    <property type="entry name" value="Kri1"/>
</dbReference>
<feature type="region of interest" description="Disordered" evidence="2">
    <location>
        <begin position="1"/>
        <end position="26"/>
    </location>
</feature>
<feature type="compositionally biased region" description="Acidic residues" evidence="2">
    <location>
        <begin position="76"/>
        <end position="90"/>
    </location>
</feature>
<dbReference type="InParanoid" id="D8TJ79"/>
<feature type="compositionally biased region" description="Gly residues" evidence="2">
    <location>
        <begin position="668"/>
        <end position="679"/>
    </location>
</feature>
<accession>D8TJ79</accession>
<keyword evidence="5" id="KW-1185">Reference proteome</keyword>
<dbReference type="Pfam" id="PF05178">
    <property type="entry name" value="Kri1"/>
    <property type="match status" value="1"/>
</dbReference>
<dbReference type="FunCoup" id="D8TJ79">
    <property type="interactions" value="1144"/>
</dbReference>
<gene>
    <name evidence="4" type="ORF">VOLCADRAFT_102989</name>
</gene>
<evidence type="ECO:0000313" key="5">
    <source>
        <dbReference type="Proteomes" id="UP000001058"/>
    </source>
</evidence>
<feature type="compositionally biased region" description="Acidic residues" evidence="2">
    <location>
        <begin position="492"/>
        <end position="510"/>
    </location>
</feature>
<dbReference type="eggNOG" id="KOG2409">
    <property type="taxonomic scope" value="Eukaryota"/>
</dbReference>
<name>D8TJ79_VOLCA</name>
<feature type="domain" description="Kri1-like C-terminal" evidence="3">
    <location>
        <begin position="553"/>
        <end position="625"/>
    </location>
</feature>
<feature type="region of interest" description="Disordered" evidence="2">
    <location>
        <begin position="145"/>
        <end position="166"/>
    </location>
</feature>
<dbReference type="PANTHER" id="PTHR14490">
    <property type="entry name" value="ZINC FINGER, ZZ TYPE"/>
    <property type="match status" value="1"/>
</dbReference>
<dbReference type="OrthoDB" id="10252032at2759"/>
<feature type="region of interest" description="Disordered" evidence="2">
    <location>
        <begin position="71"/>
        <end position="92"/>
    </location>
</feature>
<feature type="compositionally biased region" description="Basic and acidic residues" evidence="2">
    <location>
        <begin position="524"/>
        <end position="537"/>
    </location>
</feature>
<feature type="region of interest" description="Disordered" evidence="2">
    <location>
        <begin position="179"/>
        <end position="214"/>
    </location>
</feature>
<feature type="compositionally biased region" description="Basic and acidic residues" evidence="2">
    <location>
        <begin position="751"/>
        <end position="773"/>
    </location>
</feature>
<dbReference type="GO" id="GO:0030686">
    <property type="term" value="C:90S preribosome"/>
    <property type="evidence" value="ECO:0007669"/>
    <property type="project" value="TreeGrafter"/>
</dbReference>
<proteinExistence type="inferred from homology"/>
<evidence type="ECO:0000259" key="3">
    <source>
        <dbReference type="Pfam" id="PF12936"/>
    </source>
</evidence>
<dbReference type="Pfam" id="PF12936">
    <property type="entry name" value="Kri1_C"/>
    <property type="match status" value="1"/>
</dbReference>
<dbReference type="GeneID" id="9617636"/>
<feature type="region of interest" description="Disordered" evidence="2">
    <location>
        <begin position="374"/>
        <end position="414"/>
    </location>
</feature>
<feature type="compositionally biased region" description="Acidic residues" evidence="2">
    <location>
        <begin position="341"/>
        <end position="358"/>
    </location>
</feature>
<comment type="similarity">
    <text evidence="1">Belongs to the KRI1 family.</text>
</comment>
<feature type="compositionally biased region" description="Basic residues" evidence="2">
    <location>
        <begin position="638"/>
        <end position="649"/>
    </location>
</feature>
<dbReference type="GO" id="GO:0005730">
    <property type="term" value="C:nucleolus"/>
    <property type="evidence" value="ECO:0007669"/>
    <property type="project" value="TreeGrafter"/>
</dbReference>
<protein>
    <recommendedName>
        <fullName evidence="3">Kri1-like C-terminal domain-containing protein</fullName>
    </recommendedName>
</protein>
<feature type="compositionally biased region" description="Polar residues" evidence="2">
    <location>
        <begin position="802"/>
        <end position="814"/>
    </location>
</feature>
<feature type="region of interest" description="Disordered" evidence="2">
    <location>
        <begin position="638"/>
        <end position="843"/>
    </location>
</feature>
<dbReference type="InterPro" id="IPR024626">
    <property type="entry name" value="Kri1-like_C"/>
</dbReference>
<reference evidence="4 5" key="1">
    <citation type="journal article" date="2010" name="Science">
        <title>Genomic analysis of organismal complexity in the multicellular green alga Volvox carteri.</title>
        <authorList>
            <person name="Prochnik S.E."/>
            <person name="Umen J."/>
            <person name="Nedelcu A.M."/>
            <person name="Hallmann A."/>
            <person name="Miller S.M."/>
            <person name="Nishii I."/>
            <person name="Ferris P."/>
            <person name="Kuo A."/>
            <person name="Mitros T."/>
            <person name="Fritz-Laylin L.K."/>
            <person name="Hellsten U."/>
            <person name="Chapman J."/>
            <person name="Simakov O."/>
            <person name="Rensing S.A."/>
            <person name="Terry A."/>
            <person name="Pangilinan J."/>
            <person name="Kapitonov V."/>
            <person name="Jurka J."/>
            <person name="Salamov A."/>
            <person name="Shapiro H."/>
            <person name="Schmutz J."/>
            <person name="Grimwood J."/>
            <person name="Lindquist E."/>
            <person name="Lucas S."/>
            <person name="Grigoriev I.V."/>
            <person name="Schmitt R."/>
            <person name="Kirk D."/>
            <person name="Rokhsar D.S."/>
        </authorList>
    </citation>
    <scope>NUCLEOTIDE SEQUENCE [LARGE SCALE GENOMIC DNA]</scope>
    <source>
        <strain evidence="5">f. Nagariensis / Eve</strain>
    </source>
</reference>
<feature type="region of interest" description="Disordered" evidence="2">
    <location>
        <begin position="232"/>
        <end position="273"/>
    </location>
</feature>